<organism evidence="1 2">
    <name type="scientific">Bacillus cytotoxicus</name>
    <dbReference type="NCBI Taxonomy" id="580165"/>
    <lineage>
        <taxon>Bacteria</taxon>
        <taxon>Bacillati</taxon>
        <taxon>Bacillota</taxon>
        <taxon>Bacilli</taxon>
        <taxon>Bacillales</taxon>
        <taxon>Bacillaceae</taxon>
        <taxon>Bacillus</taxon>
        <taxon>Bacillus cereus group</taxon>
    </lineage>
</organism>
<sequence>MNQAIGKIEEISFFSTALQEEMTLLVYLPTHYTPLHKHTVVIAQDGKDYFQLGKAHRALERLRENEEIDRTIIVGIPYKNVHDRKEKYFPNEVKNNAYIRFLAHELAPYIDANYPTYQMGKGRVLIGDSLGGTVSFMTALMYPHTFGKVVMQSPFVDETVLNLVREFKEPEALDIYHVIGTEETAVERTDGQVSDFVEPNRKLHALLTERNFITHYEEFEGNHTWKYWQMDLPKAFAHILSMK</sequence>
<proteinExistence type="predicted"/>
<accession>A0AAX2CDU6</accession>
<evidence type="ECO:0000313" key="2">
    <source>
        <dbReference type="Proteomes" id="UP000242164"/>
    </source>
</evidence>
<name>A0AAX2CDU6_9BACI</name>
<evidence type="ECO:0000313" key="1">
    <source>
        <dbReference type="EMBL" id="SCL86956.1"/>
    </source>
</evidence>
<dbReference type="Pfam" id="PF00756">
    <property type="entry name" value="Esterase"/>
    <property type="match status" value="1"/>
</dbReference>
<dbReference type="RefSeq" id="WP_087097979.1">
    <property type="nucleotide sequence ID" value="NZ_CP066179.1"/>
</dbReference>
<dbReference type="Proteomes" id="UP000242164">
    <property type="component" value="Unassembled WGS sequence"/>
</dbReference>
<dbReference type="AlphaFoldDB" id="A0AAX2CDU6"/>
<protein>
    <submittedName>
        <fullName evidence="1">Esterase</fullName>
    </submittedName>
</protein>
<comment type="caution">
    <text evidence="1">The sequence shown here is derived from an EMBL/GenBank/DDBJ whole genome shotgun (WGS) entry which is preliminary data.</text>
</comment>
<dbReference type="InterPro" id="IPR029058">
    <property type="entry name" value="AB_hydrolase_fold"/>
</dbReference>
<dbReference type="Gene3D" id="3.40.50.1820">
    <property type="entry name" value="alpha/beta hydrolase"/>
    <property type="match status" value="1"/>
</dbReference>
<reference evidence="1 2" key="1">
    <citation type="submission" date="2016-08" db="EMBL/GenBank/DDBJ databases">
        <authorList>
            <person name="Loux V."/>
            <person name="Rue O."/>
        </authorList>
    </citation>
    <scope>NUCLEOTIDE SEQUENCE [LARGE SCALE GENOMIC DNA]</scope>
    <source>
        <strain evidence="1 2">AFSSA_08CEB44bac</strain>
    </source>
</reference>
<dbReference type="PANTHER" id="PTHR48098">
    <property type="entry name" value="ENTEROCHELIN ESTERASE-RELATED"/>
    <property type="match status" value="1"/>
</dbReference>
<dbReference type="EMBL" id="FMIK01000018">
    <property type="protein sequence ID" value="SCL86956.1"/>
    <property type="molecule type" value="Genomic_DNA"/>
</dbReference>
<gene>
    <name evidence="1" type="ORF">BCB44BAC_01057</name>
</gene>
<dbReference type="InterPro" id="IPR050583">
    <property type="entry name" value="Mycobacterial_A85_antigen"/>
</dbReference>
<dbReference type="SUPFAM" id="SSF53474">
    <property type="entry name" value="alpha/beta-Hydrolases"/>
    <property type="match status" value="1"/>
</dbReference>
<dbReference type="InterPro" id="IPR000801">
    <property type="entry name" value="Esterase-like"/>
</dbReference>
<dbReference type="PANTHER" id="PTHR48098:SF3">
    <property type="entry name" value="IRON(III) ENTEROBACTIN ESTERASE"/>
    <property type="match status" value="1"/>
</dbReference>